<keyword evidence="5" id="KW-0479">Metal-binding</keyword>
<feature type="transmembrane region" description="Helical" evidence="8">
    <location>
        <begin position="424"/>
        <end position="443"/>
    </location>
</feature>
<dbReference type="SFLD" id="SFLDG01082">
    <property type="entry name" value="B12-binding_domain_containing"/>
    <property type="match status" value="1"/>
</dbReference>
<comment type="cofactor">
    <cofactor evidence="1">
        <name>[4Fe-4S] cluster</name>
        <dbReference type="ChEBI" id="CHEBI:49883"/>
    </cofactor>
</comment>
<accession>A0A6V8LV47</accession>
<evidence type="ECO:0000313" key="11">
    <source>
        <dbReference type="EMBL" id="GFK94830.1"/>
    </source>
</evidence>
<dbReference type="PANTHER" id="PTHR43409">
    <property type="entry name" value="ANAEROBIC MAGNESIUM-PROTOPORPHYRIN IX MONOMETHYL ESTER CYCLASE-RELATED"/>
    <property type="match status" value="1"/>
</dbReference>
<dbReference type="SUPFAM" id="SSF102114">
    <property type="entry name" value="Radical SAM enzymes"/>
    <property type="match status" value="1"/>
</dbReference>
<evidence type="ECO:0000256" key="3">
    <source>
        <dbReference type="ARBA" id="ARBA00022679"/>
    </source>
</evidence>
<dbReference type="CDD" id="cd02068">
    <property type="entry name" value="radical_SAM_B12_BD"/>
    <property type="match status" value="1"/>
</dbReference>
<dbReference type="InterPro" id="IPR051198">
    <property type="entry name" value="BchE-like"/>
</dbReference>
<feature type="domain" description="Radical SAM core" evidence="10">
    <location>
        <begin position="166"/>
        <end position="389"/>
    </location>
</feature>
<dbReference type="AlphaFoldDB" id="A0A6V8LV47"/>
<dbReference type="SMART" id="SM00729">
    <property type="entry name" value="Elp3"/>
    <property type="match status" value="1"/>
</dbReference>
<dbReference type="GO" id="GO:0046872">
    <property type="term" value="F:metal ion binding"/>
    <property type="evidence" value="ECO:0007669"/>
    <property type="project" value="UniProtKB-KW"/>
</dbReference>
<dbReference type="InterPro" id="IPR006158">
    <property type="entry name" value="Cobalamin-bd"/>
</dbReference>
<dbReference type="Gene3D" id="3.40.50.280">
    <property type="entry name" value="Cobalamin-binding domain"/>
    <property type="match status" value="1"/>
</dbReference>
<sequence length="481" mass="54570">MHILFIEHSLSLEGEPLGIMQLSALAKNHGHNTSLTFLTENYLNVIKQTSPDVIAISIMSCHYSAFKSAIHTIKRSFPSTPIIAGGPHPTFSPNCIYDIEVDAICIGEGDFSFIEFLNSIEHHDTFENISNIRTRTSSTSLRPLIANLDDLPFIDREITYDAYPAANAFSLRSFYTTRGCPFSCTYCFNHAYNKLYSGLGKIVRRRSVNNVIQEMKLVTHKYKTSFIKISDDSFVLSADNWLRDFSERYSSEISIPFYCLLRADIVTEEIVYLLKKAGCASLCMSIETSNDQLRKNTLKRNTTSDTILKAFDLVNSYGIKIYTNSMLGLPGATFADDLNTLDFTIKCKPAYGHFTILTPYLGTDIYEQCKKLDILDPASSLSDSAPSTNDLSVLTSFTDAEKNMQRNIHFLGPTIVMFPFLKPFFIRHLINLPSNFIYFLIYFATKSYSFNKHIIKLKHTPRNFLILFTAFFKALLRSTKL</sequence>
<dbReference type="GO" id="GO:0051539">
    <property type="term" value="F:4 iron, 4 sulfur cluster binding"/>
    <property type="evidence" value="ECO:0007669"/>
    <property type="project" value="UniProtKB-KW"/>
</dbReference>
<evidence type="ECO:0000256" key="8">
    <source>
        <dbReference type="SAM" id="Phobius"/>
    </source>
</evidence>
<keyword evidence="8" id="KW-0812">Transmembrane</keyword>
<dbReference type="PROSITE" id="PS51332">
    <property type="entry name" value="B12_BINDING"/>
    <property type="match status" value="1"/>
</dbReference>
<dbReference type="Gene3D" id="3.20.20.70">
    <property type="entry name" value="Aldolase class I"/>
    <property type="match status" value="1"/>
</dbReference>
<dbReference type="PROSITE" id="PS51918">
    <property type="entry name" value="RADICAL_SAM"/>
    <property type="match status" value="1"/>
</dbReference>
<dbReference type="PANTHER" id="PTHR43409:SF7">
    <property type="entry name" value="BLL1977 PROTEIN"/>
    <property type="match status" value="1"/>
</dbReference>
<dbReference type="GO" id="GO:0032259">
    <property type="term" value="P:methylation"/>
    <property type="evidence" value="ECO:0007669"/>
    <property type="project" value="UniProtKB-KW"/>
</dbReference>
<name>A0A6V8LV47_9BACT</name>
<proteinExistence type="predicted"/>
<evidence type="ECO:0000256" key="7">
    <source>
        <dbReference type="ARBA" id="ARBA00023014"/>
    </source>
</evidence>
<dbReference type="GO" id="GO:0031419">
    <property type="term" value="F:cobalamin binding"/>
    <property type="evidence" value="ECO:0007669"/>
    <property type="project" value="InterPro"/>
</dbReference>
<evidence type="ECO:0000256" key="5">
    <source>
        <dbReference type="ARBA" id="ARBA00022723"/>
    </source>
</evidence>
<dbReference type="SFLD" id="SFLDG01123">
    <property type="entry name" value="methyltransferase_(Class_B)"/>
    <property type="match status" value="1"/>
</dbReference>
<dbReference type="InterPro" id="IPR013785">
    <property type="entry name" value="Aldolase_TIM"/>
</dbReference>
<reference evidence="11 12" key="2">
    <citation type="submission" date="2020-05" db="EMBL/GenBank/DDBJ databases">
        <title>Draft genome sequence of Desulfovibrio sp. strainFSS-1.</title>
        <authorList>
            <person name="Shimoshige H."/>
            <person name="Kobayashi H."/>
            <person name="Maekawa T."/>
        </authorList>
    </citation>
    <scope>NUCLEOTIDE SEQUENCE [LARGE SCALE GENOMIC DNA]</scope>
    <source>
        <strain evidence="11 12">SIID29052-01</strain>
    </source>
</reference>
<organism evidence="11 12">
    <name type="scientific">Fundidesulfovibrio magnetotacticus</name>
    <dbReference type="NCBI Taxonomy" id="2730080"/>
    <lineage>
        <taxon>Bacteria</taxon>
        <taxon>Pseudomonadati</taxon>
        <taxon>Thermodesulfobacteriota</taxon>
        <taxon>Desulfovibrionia</taxon>
        <taxon>Desulfovibrionales</taxon>
        <taxon>Desulfovibrionaceae</taxon>
        <taxon>Fundidesulfovibrio</taxon>
    </lineage>
</organism>
<dbReference type="SUPFAM" id="SSF52242">
    <property type="entry name" value="Cobalamin (vitamin B12)-binding domain"/>
    <property type="match status" value="1"/>
</dbReference>
<dbReference type="RefSeq" id="WP_173085281.1">
    <property type="nucleotide sequence ID" value="NZ_BLTE01000012.1"/>
</dbReference>
<keyword evidence="12" id="KW-1185">Reference proteome</keyword>
<evidence type="ECO:0000256" key="6">
    <source>
        <dbReference type="ARBA" id="ARBA00023004"/>
    </source>
</evidence>
<dbReference type="InterPro" id="IPR058240">
    <property type="entry name" value="rSAM_sf"/>
</dbReference>
<dbReference type="InterPro" id="IPR007197">
    <property type="entry name" value="rSAM"/>
</dbReference>
<evidence type="ECO:0000313" key="12">
    <source>
        <dbReference type="Proteomes" id="UP000494245"/>
    </source>
</evidence>
<dbReference type="Pfam" id="PF02310">
    <property type="entry name" value="B12-binding"/>
    <property type="match status" value="1"/>
</dbReference>
<protein>
    <submittedName>
        <fullName evidence="11">2-hydroxyethylphosphonate methyltransferase</fullName>
        <ecNumber evidence="11">2.1.1.308</ecNumber>
    </submittedName>
</protein>
<dbReference type="EC" id="2.1.1.308" evidence="11"/>
<dbReference type="InterPro" id="IPR036724">
    <property type="entry name" value="Cobalamin-bd_sf"/>
</dbReference>
<keyword evidence="4" id="KW-0949">S-adenosyl-L-methionine</keyword>
<dbReference type="GO" id="GO:0008168">
    <property type="term" value="F:methyltransferase activity"/>
    <property type="evidence" value="ECO:0007669"/>
    <property type="project" value="UniProtKB-KW"/>
</dbReference>
<evidence type="ECO:0000256" key="4">
    <source>
        <dbReference type="ARBA" id="ARBA00022691"/>
    </source>
</evidence>
<keyword evidence="3 11" id="KW-0808">Transferase</keyword>
<dbReference type="InterPro" id="IPR006638">
    <property type="entry name" value="Elp3/MiaA/NifB-like_rSAM"/>
</dbReference>
<keyword evidence="6" id="KW-0408">Iron</keyword>
<dbReference type="EMBL" id="BLTE01000012">
    <property type="protein sequence ID" value="GFK94830.1"/>
    <property type="molecule type" value="Genomic_DNA"/>
</dbReference>
<dbReference type="SFLD" id="SFLDS00029">
    <property type="entry name" value="Radical_SAM"/>
    <property type="match status" value="1"/>
</dbReference>
<keyword evidence="8" id="KW-0472">Membrane</keyword>
<keyword evidence="7" id="KW-0411">Iron-sulfur</keyword>
<dbReference type="InterPro" id="IPR034466">
    <property type="entry name" value="Methyltransferase_Class_B"/>
</dbReference>
<dbReference type="GO" id="GO:0005829">
    <property type="term" value="C:cytosol"/>
    <property type="evidence" value="ECO:0007669"/>
    <property type="project" value="TreeGrafter"/>
</dbReference>
<reference evidence="11 12" key="1">
    <citation type="submission" date="2020-04" db="EMBL/GenBank/DDBJ databases">
        <authorList>
            <consortium name="Desulfovibrio sp. FSS-1 genome sequencing consortium"/>
            <person name="Shimoshige H."/>
            <person name="Kobayashi H."/>
            <person name="Maekawa T."/>
        </authorList>
    </citation>
    <scope>NUCLEOTIDE SEQUENCE [LARGE SCALE GENOMIC DNA]</scope>
    <source>
        <strain evidence="11 12">SIID29052-01</strain>
    </source>
</reference>
<dbReference type="Proteomes" id="UP000494245">
    <property type="component" value="Unassembled WGS sequence"/>
</dbReference>
<gene>
    <name evidence="11" type="primary">fom3_7</name>
    <name evidence="11" type="ORF">NNJEOMEG_02678</name>
</gene>
<evidence type="ECO:0000256" key="1">
    <source>
        <dbReference type="ARBA" id="ARBA00001966"/>
    </source>
</evidence>
<evidence type="ECO:0000256" key="2">
    <source>
        <dbReference type="ARBA" id="ARBA00022603"/>
    </source>
</evidence>
<keyword evidence="8" id="KW-1133">Transmembrane helix</keyword>
<evidence type="ECO:0000259" key="10">
    <source>
        <dbReference type="PROSITE" id="PS51918"/>
    </source>
</evidence>
<keyword evidence="2 11" id="KW-0489">Methyltransferase</keyword>
<feature type="domain" description="B12-binding" evidence="9">
    <location>
        <begin position="2"/>
        <end position="127"/>
    </location>
</feature>
<evidence type="ECO:0000259" key="9">
    <source>
        <dbReference type="PROSITE" id="PS51332"/>
    </source>
</evidence>
<dbReference type="CDD" id="cd01335">
    <property type="entry name" value="Radical_SAM"/>
    <property type="match status" value="1"/>
</dbReference>
<dbReference type="Pfam" id="PF04055">
    <property type="entry name" value="Radical_SAM"/>
    <property type="match status" value="1"/>
</dbReference>
<comment type="caution">
    <text evidence="11">The sequence shown here is derived from an EMBL/GenBank/DDBJ whole genome shotgun (WGS) entry which is preliminary data.</text>
</comment>